<feature type="coiled-coil region" evidence="1">
    <location>
        <begin position="848"/>
        <end position="875"/>
    </location>
</feature>
<evidence type="ECO:0000313" key="4">
    <source>
        <dbReference type="Proteomes" id="UP000719766"/>
    </source>
</evidence>
<dbReference type="InterPro" id="IPR040521">
    <property type="entry name" value="KDZ"/>
</dbReference>
<proteinExistence type="predicted"/>
<sequence>MSMGPGPSEAGPPYPVQTIICTKAMSSTSKNSPKRKRKPKLNFYRTAPVVHYRQHTQYQVNNDGSVSYTQKCLLPPKNAKATIPDHYIDQTHAERTLCNSDTFFSIPEPLDDLPLEVSLDVLGQQRRKRTAGDHPLLTWLNHRALFLREMIRLEGRVSMRLCLECDGPNPEYKFHAHHPLHRLQKWNGQYFERISLKALGLRIQLGHITGRQCVNPHRAFNDDFVIIDIFGIHEVSLDFCGCAIAESRMQQLLRMSLFPSTTSDPKTAATFRVLEQYHLLSFESKISAYEFYHGLRRMSDNTGLLLIKDRYESFMRMIREWRHLKMLKRSGQGHDPKGVEATAQGECAVLCPACPHPGKNLPDNWKDAPRRWLYGLFLAIDANFRLKRKAVSNDSVDPSLSSGWAYFVEDEAYKGFLDSNSDNTQEKSTCSSHNAVNMADTKSNRGLAATGLGTVDCARHNMKRPNAVGDLQKGERYVNMDYLFFSTLRHTVIDTLNVSYDIACQWHKKLWHRMSTFPVSMHLLPTFKTISFFVPKFHLPAHIEECQTSFSFNFKSGVGRTDGEAPERGWANINPVASSTKEMGPGARRDTLDDYFGDSNWKKVVKLGHTMLHKMKDALPERQDHHEALDDLEEGLRGEYSAALAQWREQVEAWERDPAKPNPFERRAETVTMASVRLELARDDQNDIQTGTCLALHEDCTPSVLISTGLELEEQQRRMKADRAGLRVHATDNQEGKMLQRNNTLQRRIDTWTKLQELYMPSLAALRVSESSVSGGIATAVATPETVKLWLPSQIGKTAPCDTRLQTIEWKLRYAQAHDALRSLRSNLRAQTAILKYKDRNLRGQGANTRARNTLKAVEARLEAAASTYERAHKALVVLAPLLNQIGWHSSLRPLNRADIRSMTDLLWGESEGTRKLSWIWNMRGAAPDEMDKDNALEGEARAMRWAEEVELLKEEMRRILQFFEWDAQCWDERGLEDALHDMDDDDEREGLIAYAKRQASLCRRLAESFRTSWTDTLALADIFNHSLVTQQDMDID</sequence>
<dbReference type="InterPro" id="IPR041457">
    <property type="entry name" value="CxC2_KDZ-assoc"/>
</dbReference>
<dbReference type="Pfam" id="PF18758">
    <property type="entry name" value="KDZ"/>
    <property type="match status" value="1"/>
</dbReference>
<evidence type="ECO:0000256" key="1">
    <source>
        <dbReference type="SAM" id="Coils"/>
    </source>
</evidence>
<evidence type="ECO:0000313" key="3">
    <source>
        <dbReference type="EMBL" id="KAG1784556.1"/>
    </source>
</evidence>
<dbReference type="PANTHER" id="PTHR33096">
    <property type="entry name" value="CXC2 DOMAIN-CONTAINING PROTEIN"/>
    <property type="match status" value="1"/>
</dbReference>
<evidence type="ECO:0000259" key="2">
    <source>
        <dbReference type="Pfam" id="PF18803"/>
    </source>
</evidence>
<dbReference type="EMBL" id="JABBWE010000138">
    <property type="protein sequence ID" value="KAG1784556.1"/>
    <property type="molecule type" value="Genomic_DNA"/>
</dbReference>
<dbReference type="PANTHER" id="PTHR33096:SF1">
    <property type="entry name" value="CXC1-LIKE CYSTEINE CLUSTER ASSOCIATED WITH KDZ TRANSPOSASES DOMAIN-CONTAINING PROTEIN"/>
    <property type="match status" value="1"/>
</dbReference>
<feature type="domain" description="CxC2-like cysteine cluster KDZ transposase-associated" evidence="2">
    <location>
        <begin position="196"/>
        <end position="303"/>
    </location>
</feature>
<dbReference type="AlphaFoldDB" id="A0A9P7AAN0"/>
<dbReference type="RefSeq" id="XP_041152041.1">
    <property type="nucleotide sequence ID" value="XM_041307988.1"/>
</dbReference>
<organism evidence="3 4">
    <name type="scientific">Suillus plorans</name>
    <dbReference type="NCBI Taxonomy" id="116603"/>
    <lineage>
        <taxon>Eukaryota</taxon>
        <taxon>Fungi</taxon>
        <taxon>Dikarya</taxon>
        <taxon>Basidiomycota</taxon>
        <taxon>Agaricomycotina</taxon>
        <taxon>Agaricomycetes</taxon>
        <taxon>Agaricomycetidae</taxon>
        <taxon>Boletales</taxon>
        <taxon>Suillineae</taxon>
        <taxon>Suillaceae</taxon>
        <taxon>Suillus</taxon>
    </lineage>
</organism>
<keyword evidence="1" id="KW-0175">Coiled coil</keyword>
<dbReference type="Proteomes" id="UP000719766">
    <property type="component" value="Unassembled WGS sequence"/>
</dbReference>
<accession>A0A9P7AAN0</accession>
<dbReference type="GeneID" id="64601752"/>
<comment type="caution">
    <text evidence="3">The sequence shown here is derived from an EMBL/GenBank/DDBJ whole genome shotgun (WGS) entry which is preliminary data.</text>
</comment>
<protein>
    <recommendedName>
        <fullName evidence="2">CxC2-like cysteine cluster KDZ transposase-associated domain-containing protein</fullName>
    </recommendedName>
</protein>
<dbReference type="OrthoDB" id="3261436at2759"/>
<gene>
    <name evidence="3" type="ORF">HD556DRAFT_1451635</name>
</gene>
<name>A0A9P7AAN0_9AGAM</name>
<keyword evidence="4" id="KW-1185">Reference proteome</keyword>
<dbReference type="Pfam" id="PF18803">
    <property type="entry name" value="CxC2"/>
    <property type="match status" value="1"/>
</dbReference>
<reference evidence="3" key="1">
    <citation type="journal article" date="2020" name="New Phytol.">
        <title>Comparative genomics reveals dynamic genome evolution in host specialist ectomycorrhizal fungi.</title>
        <authorList>
            <person name="Lofgren L.A."/>
            <person name="Nguyen N.H."/>
            <person name="Vilgalys R."/>
            <person name="Ruytinx J."/>
            <person name="Liao H.L."/>
            <person name="Branco S."/>
            <person name="Kuo A."/>
            <person name="LaButti K."/>
            <person name="Lipzen A."/>
            <person name="Andreopoulos W."/>
            <person name="Pangilinan J."/>
            <person name="Riley R."/>
            <person name="Hundley H."/>
            <person name="Na H."/>
            <person name="Barry K."/>
            <person name="Grigoriev I.V."/>
            <person name="Stajich J.E."/>
            <person name="Kennedy P.G."/>
        </authorList>
    </citation>
    <scope>NUCLEOTIDE SEQUENCE</scope>
    <source>
        <strain evidence="3">S12</strain>
    </source>
</reference>